<keyword evidence="4" id="KW-0808">Transferase</keyword>
<dbReference type="PANTHER" id="PTHR33908:SF11">
    <property type="entry name" value="MEMBRANE PROTEIN"/>
    <property type="match status" value="1"/>
</dbReference>
<dbReference type="InterPro" id="IPR038731">
    <property type="entry name" value="RgtA/B/C-like"/>
</dbReference>
<comment type="subcellular location">
    <subcellularLocation>
        <location evidence="1">Cell membrane</location>
        <topology evidence="1">Multi-pass membrane protein</topology>
    </subcellularLocation>
</comment>
<feature type="transmembrane region" description="Helical" evidence="8">
    <location>
        <begin position="405"/>
        <end position="423"/>
    </location>
</feature>
<evidence type="ECO:0000259" key="9">
    <source>
        <dbReference type="Pfam" id="PF13231"/>
    </source>
</evidence>
<keyword evidence="5 8" id="KW-0812">Transmembrane</keyword>
<feature type="transmembrane region" description="Helical" evidence="8">
    <location>
        <begin position="211"/>
        <end position="232"/>
    </location>
</feature>
<evidence type="ECO:0000256" key="8">
    <source>
        <dbReference type="SAM" id="Phobius"/>
    </source>
</evidence>
<dbReference type="EMBL" id="JADKFW010000004">
    <property type="protein sequence ID" value="MBK9716253.1"/>
    <property type="molecule type" value="Genomic_DNA"/>
</dbReference>
<evidence type="ECO:0000313" key="11">
    <source>
        <dbReference type="Proteomes" id="UP000808349"/>
    </source>
</evidence>
<organism evidence="10 11">
    <name type="scientific">Candidatus Defluviibacterium haderslevense</name>
    <dbReference type="NCBI Taxonomy" id="2981993"/>
    <lineage>
        <taxon>Bacteria</taxon>
        <taxon>Pseudomonadati</taxon>
        <taxon>Bacteroidota</taxon>
        <taxon>Saprospiria</taxon>
        <taxon>Saprospirales</taxon>
        <taxon>Saprospiraceae</taxon>
        <taxon>Candidatus Defluviibacterium</taxon>
    </lineage>
</organism>
<feature type="transmembrane region" description="Helical" evidence="8">
    <location>
        <begin position="380"/>
        <end position="399"/>
    </location>
</feature>
<proteinExistence type="predicted"/>
<reference evidence="10 11" key="1">
    <citation type="submission" date="2020-10" db="EMBL/GenBank/DDBJ databases">
        <title>Connecting structure to function with the recovery of over 1000 high-quality activated sludge metagenome-assembled genomes encoding full-length rRNA genes using long-read sequencing.</title>
        <authorList>
            <person name="Singleton C.M."/>
            <person name="Petriglieri F."/>
            <person name="Kristensen J.M."/>
            <person name="Kirkegaard R.H."/>
            <person name="Michaelsen T.Y."/>
            <person name="Andersen M.H."/>
            <person name="Karst S.M."/>
            <person name="Dueholm M.S."/>
            <person name="Nielsen P.H."/>
            <person name="Albertsen M."/>
        </authorList>
    </citation>
    <scope>NUCLEOTIDE SEQUENCE [LARGE SCALE GENOMIC DNA]</scope>
    <source>
        <strain evidence="10">Ribe_18-Q3-R11-54_BAT3C.373</strain>
    </source>
</reference>
<evidence type="ECO:0000256" key="7">
    <source>
        <dbReference type="ARBA" id="ARBA00023136"/>
    </source>
</evidence>
<feature type="transmembrane region" description="Helical" evidence="8">
    <location>
        <begin position="148"/>
        <end position="165"/>
    </location>
</feature>
<dbReference type="Pfam" id="PF13231">
    <property type="entry name" value="PMT_2"/>
    <property type="match status" value="1"/>
</dbReference>
<sequence>MNKNLIFKSQSTPTIKVYLYIFVYFMFVRLIYVFFQGFFNNYTLLMDSVGLVHFADQALLGDFNFDWGRFIASPLMSLFIAGHKLIFGSYWNVMLITSQLILSSVSGIYIYKITRLLFEKQEIAMIATIIYGLFPMTLYWVHTFSQETLFQSLLIFSIYHLIQYCSNVKLTSLIYSAVLFALSFLTKSHILIFSLFIPVILFLNINSKKKSIFSILGFTVICILSTLPYGLYHLKYNQTYILSSNGYGYQFYFGNSWPGYRNIVEPLPQDTILQHYKNGVDNAPYYYGSEQANIDSMFQLPQHTKQFAFLKSGLNWIITHPWLTLKLKCFDFFYFLIPGVNPKLYTFWNWFISFIISIPIYIFGYWGMWLALKKDYKKHFFMVALFLTMILFSVVWYVQNRFRTITIEPFYIIYASSIIYMILSKTRYLNFIIPDNNLQNNS</sequence>
<name>A0A9D7S5V7_9BACT</name>
<dbReference type="InterPro" id="IPR050297">
    <property type="entry name" value="LipidA_mod_glycosyltrf_83"/>
</dbReference>
<evidence type="ECO:0000256" key="5">
    <source>
        <dbReference type="ARBA" id="ARBA00022692"/>
    </source>
</evidence>
<dbReference type="PANTHER" id="PTHR33908">
    <property type="entry name" value="MANNOSYLTRANSFERASE YKCB-RELATED"/>
    <property type="match status" value="1"/>
</dbReference>
<feature type="transmembrane region" description="Helical" evidence="8">
    <location>
        <begin position="90"/>
        <end position="111"/>
    </location>
</feature>
<dbReference type="GO" id="GO:0009103">
    <property type="term" value="P:lipopolysaccharide biosynthetic process"/>
    <property type="evidence" value="ECO:0007669"/>
    <property type="project" value="UniProtKB-ARBA"/>
</dbReference>
<evidence type="ECO:0000313" key="10">
    <source>
        <dbReference type="EMBL" id="MBK9716253.1"/>
    </source>
</evidence>
<feature type="transmembrane region" description="Helical" evidence="8">
    <location>
        <begin position="123"/>
        <end position="142"/>
    </location>
</feature>
<evidence type="ECO:0000256" key="3">
    <source>
        <dbReference type="ARBA" id="ARBA00022676"/>
    </source>
</evidence>
<keyword evidence="6 8" id="KW-1133">Transmembrane helix</keyword>
<evidence type="ECO:0000256" key="2">
    <source>
        <dbReference type="ARBA" id="ARBA00022475"/>
    </source>
</evidence>
<evidence type="ECO:0000256" key="6">
    <source>
        <dbReference type="ARBA" id="ARBA00022989"/>
    </source>
</evidence>
<accession>A0A9D7S5V7</accession>
<gene>
    <name evidence="10" type="ORF">IPO85_01775</name>
</gene>
<dbReference type="Proteomes" id="UP000808349">
    <property type="component" value="Unassembled WGS sequence"/>
</dbReference>
<dbReference type="AlphaFoldDB" id="A0A9D7S5V7"/>
<dbReference type="GO" id="GO:0005886">
    <property type="term" value="C:plasma membrane"/>
    <property type="evidence" value="ECO:0007669"/>
    <property type="project" value="UniProtKB-SubCell"/>
</dbReference>
<keyword evidence="3" id="KW-0328">Glycosyltransferase</keyword>
<protein>
    <submittedName>
        <fullName evidence="10">Glycosyltransferase family 39 protein</fullName>
    </submittedName>
</protein>
<evidence type="ECO:0000256" key="1">
    <source>
        <dbReference type="ARBA" id="ARBA00004651"/>
    </source>
</evidence>
<keyword evidence="2" id="KW-1003">Cell membrane</keyword>
<feature type="domain" description="Glycosyltransferase RgtA/B/C/D-like" evidence="9">
    <location>
        <begin position="73"/>
        <end position="224"/>
    </location>
</feature>
<evidence type="ECO:0000256" key="4">
    <source>
        <dbReference type="ARBA" id="ARBA00022679"/>
    </source>
</evidence>
<keyword evidence="7 8" id="KW-0472">Membrane</keyword>
<feature type="transmembrane region" description="Helical" evidence="8">
    <location>
        <begin position="347"/>
        <end position="368"/>
    </location>
</feature>
<feature type="transmembrane region" description="Helical" evidence="8">
    <location>
        <begin position="177"/>
        <end position="205"/>
    </location>
</feature>
<comment type="caution">
    <text evidence="10">The sequence shown here is derived from an EMBL/GenBank/DDBJ whole genome shotgun (WGS) entry which is preliminary data.</text>
</comment>
<feature type="transmembrane region" description="Helical" evidence="8">
    <location>
        <begin position="17"/>
        <end position="39"/>
    </location>
</feature>
<dbReference type="GO" id="GO:0016763">
    <property type="term" value="F:pentosyltransferase activity"/>
    <property type="evidence" value="ECO:0007669"/>
    <property type="project" value="TreeGrafter"/>
</dbReference>